<proteinExistence type="predicted"/>
<protein>
    <submittedName>
        <fullName evidence="1">Uncharacterized protein</fullName>
    </submittedName>
</protein>
<name>A0A256FNF1_9HYPH</name>
<keyword evidence="2" id="KW-1185">Reference proteome</keyword>
<evidence type="ECO:0000313" key="1">
    <source>
        <dbReference type="EMBL" id="OYR16288.1"/>
    </source>
</evidence>
<dbReference type="AlphaFoldDB" id="A0A256FNF1"/>
<comment type="caution">
    <text evidence="1">The sequence shown here is derived from an EMBL/GenBank/DDBJ whole genome shotgun (WGS) entry which is preliminary data.</text>
</comment>
<reference evidence="1 2" key="1">
    <citation type="submission" date="2017-07" db="EMBL/GenBank/DDBJ databases">
        <title>Phylogenetic study on the rhizospheric bacterium Ochrobactrum sp. A44.</title>
        <authorList>
            <person name="Krzyzanowska D.M."/>
            <person name="Ossowicki A."/>
            <person name="Rajewska M."/>
            <person name="Maciag T."/>
            <person name="Kaczynski Z."/>
            <person name="Czerwicka M."/>
            <person name="Jafra S."/>
        </authorList>
    </citation>
    <scope>NUCLEOTIDE SEQUENCE [LARGE SCALE GENOMIC DNA]</scope>
    <source>
        <strain evidence="1 2">OgA9a</strain>
    </source>
</reference>
<sequence length="40" mass="4301">MLRDNTLPERANMMADCAKVAATSPDGIMSAFGKVQMLKS</sequence>
<gene>
    <name evidence="1" type="ORF">CEV33_4297</name>
</gene>
<accession>A0A256FNF1</accession>
<dbReference type="EMBL" id="NNRL01000151">
    <property type="protein sequence ID" value="OYR16288.1"/>
    <property type="molecule type" value="Genomic_DNA"/>
</dbReference>
<organism evidence="1 2">
    <name type="scientific">Brucella grignonensis</name>
    <dbReference type="NCBI Taxonomy" id="94627"/>
    <lineage>
        <taxon>Bacteria</taxon>
        <taxon>Pseudomonadati</taxon>
        <taxon>Pseudomonadota</taxon>
        <taxon>Alphaproteobacteria</taxon>
        <taxon>Hyphomicrobiales</taxon>
        <taxon>Brucellaceae</taxon>
        <taxon>Brucella/Ochrobactrum group</taxon>
        <taxon>Brucella</taxon>
    </lineage>
</organism>
<dbReference type="Proteomes" id="UP000216478">
    <property type="component" value="Unassembled WGS sequence"/>
</dbReference>
<evidence type="ECO:0000313" key="2">
    <source>
        <dbReference type="Proteomes" id="UP000216478"/>
    </source>
</evidence>